<evidence type="ECO:0000256" key="1">
    <source>
        <dbReference type="SAM" id="MobiDB-lite"/>
    </source>
</evidence>
<dbReference type="SUPFAM" id="SSF57603">
    <property type="entry name" value="FnI-like domain"/>
    <property type="match status" value="1"/>
</dbReference>
<dbReference type="PANTHER" id="PTHR46303:SF1">
    <property type="entry name" value="VWFC DOMAIN-CONTAINING PROTEIN"/>
    <property type="match status" value="1"/>
</dbReference>
<sequence>MVSFTDPSAPKGSSDHDCKIGGRYFINGSIWHPVIGPFGEMDCVLCKCYNRRIDCSRLKCQSRDKLQCNKPIKVAGQCCPICPLKLLINTSPQASRGTARCLSDRSQQAVWKNNGAGNNSGVLHYVFEPLEGGTSNILHLHRMILKNRNLEKLDILDISRSEFRDLRSTYTFSLLGGTSTITSNTGHQLPQLPPTRGTSKLPPTRGTSKLPPTRGTSKLPPTRGTSKLPPTRGTSKLPPTRGTRLMNRFKKREQRVERRCKKKGRCNLQLEGMEKILKVKPAQERARCPRGERQI</sequence>
<protein>
    <submittedName>
        <fullName evidence="3">Chordin-like protein 2-like</fullName>
    </submittedName>
</protein>
<dbReference type="AlphaFoldDB" id="A0A8J5JQJ4"/>
<dbReference type="EMBL" id="JAHLQT010037514">
    <property type="protein sequence ID" value="KAG7157374.1"/>
    <property type="molecule type" value="Genomic_DNA"/>
</dbReference>
<dbReference type="PROSITE" id="PS01208">
    <property type="entry name" value="VWFC_1"/>
    <property type="match status" value="1"/>
</dbReference>
<dbReference type="InterPro" id="IPR045717">
    <property type="entry name" value="CHRDL1/2"/>
</dbReference>
<proteinExistence type="predicted"/>
<dbReference type="PANTHER" id="PTHR46303">
    <property type="entry name" value="VWFC DOMAIN-CONTAINING PROTEIN"/>
    <property type="match status" value="1"/>
</dbReference>
<dbReference type="GO" id="GO:0030154">
    <property type="term" value="P:cell differentiation"/>
    <property type="evidence" value="ECO:0007669"/>
    <property type="project" value="TreeGrafter"/>
</dbReference>
<dbReference type="GO" id="GO:0030514">
    <property type="term" value="P:negative regulation of BMP signaling pathway"/>
    <property type="evidence" value="ECO:0007669"/>
    <property type="project" value="TreeGrafter"/>
</dbReference>
<comment type="caution">
    <text evidence="3">The sequence shown here is derived from an EMBL/GenBank/DDBJ whole genome shotgun (WGS) entry which is preliminary data.</text>
</comment>
<dbReference type="InterPro" id="IPR001007">
    <property type="entry name" value="VWF_dom"/>
</dbReference>
<evidence type="ECO:0000313" key="4">
    <source>
        <dbReference type="Proteomes" id="UP000747542"/>
    </source>
</evidence>
<dbReference type="Pfam" id="PF00093">
    <property type="entry name" value="VWC"/>
    <property type="match status" value="1"/>
</dbReference>
<accession>A0A8J5JQJ4</accession>
<organism evidence="3 4">
    <name type="scientific">Homarus americanus</name>
    <name type="common">American lobster</name>
    <dbReference type="NCBI Taxonomy" id="6706"/>
    <lineage>
        <taxon>Eukaryota</taxon>
        <taxon>Metazoa</taxon>
        <taxon>Ecdysozoa</taxon>
        <taxon>Arthropoda</taxon>
        <taxon>Crustacea</taxon>
        <taxon>Multicrustacea</taxon>
        <taxon>Malacostraca</taxon>
        <taxon>Eumalacostraca</taxon>
        <taxon>Eucarida</taxon>
        <taxon>Decapoda</taxon>
        <taxon>Pleocyemata</taxon>
        <taxon>Astacidea</taxon>
        <taxon>Nephropoidea</taxon>
        <taxon>Nephropidae</taxon>
        <taxon>Homarus</taxon>
    </lineage>
</organism>
<feature type="domain" description="VWFC" evidence="2">
    <location>
        <begin position="18"/>
        <end position="83"/>
    </location>
</feature>
<evidence type="ECO:0000313" key="3">
    <source>
        <dbReference type="EMBL" id="KAG7157374.1"/>
    </source>
</evidence>
<name>A0A8J5JQJ4_HOMAM</name>
<keyword evidence="4" id="KW-1185">Reference proteome</keyword>
<dbReference type="GO" id="GO:0036122">
    <property type="term" value="F:BMP binding"/>
    <property type="evidence" value="ECO:0007669"/>
    <property type="project" value="TreeGrafter"/>
</dbReference>
<evidence type="ECO:0000259" key="2">
    <source>
        <dbReference type="PROSITE" id="PS50184"/>
    </source>
</evidence>
<dbReference type="Proteomes" id="UP000747542">
    <property type="component" value="Unassembled WGS sequence"/>
</dbReference>
<feature type="region of interest" description="Disordered" evidence="1">
    <location>
        <begin position="181"/>
        <end position="242"/>
    </location>
</feature>
<dbReference type="PROSITE" id="PS50184">
    <property type="entry name" value="VWFC_2"/>
    <property type="match status" value="1"/>
</dbReference>
<dbReference type="Gene3D" id="6.20.200.20">
    <property type="match status" value="1"/>
</dbReference>
<reference evidence="3" key="1">
    <citation type="journal article" date="2021" name="Sci. Adv.">
        <title>The American lobster genome reveals insights on longevity, neural, and immune adaptations.</title>
        <authorList>
            <person name="Polinski J.M."/>
            <person name="Zimin A.V."/>
            <person name="Clark K.F."/>
            <person name="Kohn A.B."/>
            <person name="Sadowski N."/>
            <person name="Timp W."/>
            <person name="Ptitsyn A."/>
            <person name="Khanna P."/>
            <person name="Romanova D.Y."/>
            <person name="Williams P."/>
            <person name="Greenwood S.J."/>
            <person name="Moroz L.L."/>
            <person name="Walt D.R."/>
            <person name="Bodnar A.G."/>
        </authorList>
    </citation>
    <scope>NUCLEOTIDE SEQUENCE</scope>
    <source>
        <strain evidence="3">GMGI-L3</strain>
    </source>
</reference>
<gene>
    <name evidence="3" type="primary">CHRDL2-L</name>
    <name evidence="3" type="ORF">Hamer_G005796</name>
</gene>
<dbReference type="SMART" id="SM00214">
    <property type="entry name" value="VWC"/>
    <property type="match status" value="1"/>
</dbReference>
<dbReference type="GO" id="GO:0005615">
    <property type="term" value="C:extracellular space"/>
    <property type="evidence" value="ECO:0007669"/>
    <property type="project" value="TreeGrafter"/>
</dbReference>